<dbReference type="SUPFAM" id="SSF53067">
    <property type="entry name" value="Actin-like ATPase domain"/>
    <property type="match status" value="2"/>
</dbReference>
<evidence type="ECO:0000313" key="4">
    <source>
        <dbReference type="EMBL" id="TGZ80582.1"/>
    </source>
</evidence>
<dbReference type="InterPro" id="IPR043129">
    <property type="entry name" value="ATPase_NBD"/>
</dbReference>
<proteinExistence type="inferred from homology"/>
<evidence type="ECO:0000313" key="5">
    <source>
        <dbReference type="Proteomes" id="UP000298138"/>
    </source>
</evidence>
<gene>
    <name evidence="4" type="ORF">EX30DRAFT_54875</name>
</gene>
<dbReference type="Gene3D" id="2.60.34.10">
    <property type="entry name" value="Substrate Binding Domain Of DNAk, Chain A, domain 1"/>
    <property type="match status" value="1"/>
</dbReference>
<dbReference type="Gene3D" id="3.30.420.40">
    <property type="match status" value="2"/>
</dbReference>
<dbReference type="InterPro" id="IPR029047">
    <property type="entry name" value="HSP70_peptide-bd_sf"/>
</dbReference>
<reference evidence="4 5" key="1">
    <citation type="submission" date="2019-04" db="EMBL/GenBank/DDBJ databases">
        <title>Comparative genomics and transcriptomics to analyze fruiting body development in filamentous ascomycetes.</title>
        <authorList>
            <consortium name="DOE Joint Genome Institute"/>
            <person name="Lutkenhaus R."/>
            <person name="Traeger S."/>
            <person name="Breuer J."/>
            <person name="Kuo A."/>
            <person name="Lipzen A."/>
            <person name="Pangilinan J."/>
            <person name="Dilworth D."/>
            <person name="Sandor L."/>
            <person name="Poggeler S."/>
            <person name="Barry K."/>
            <person name="Grigoriev I.V."/>
            <person name="Nowrousian M."/>
        </authorList>
    </citation>
    <scope>NUCLEOTIDE SEQUENCE [LARGE SCALE GENOMIC DNA]</scope>
    <source>
        <strain evidence="4 5">CBS 389.68</strain>
    </source>
</reference>
<dbReference type="Proteomes" id="UP000298138">
    <property type="component" value="Unassembled WGS sequence"/>
</dbReference>
<dbReference type="PANTHER" id="PTHR19375">
    <property type="entry name" value="HEAT SHOCK PROTEIN 70KDA"/>
    <property type="match status" value="1"/>
</dbReference>
<dbReference type="PRINTS" id="PR00301">
    <property type="entry name" value="HEATSHOCK70"/>
</dbReference>
<dbReference type="PROSITE" id="PS01036">
    <property type="entry name" value="HSP70_3"/>
    <property type="match status" value="1"/>
</dbReference>
<dbReference type="InterPro" id="IPR018181">
    <property type="entry name" value="Heat_shock_70_CS"/>
</dbReference>
<evidence type="ECO:0000256" key="3">
    <source>
        <dbReference type="RuleBase" id="RU003322"/>
    </source>
</evidence>
<dbReference type="CDD" id="cd24028">
    <property type="entry name" value="ASKHA_NBD_HSP70_HSPA1-like"/>
    <property type="match status" value="1"/>
</dbReference>
<dbReference type="InParanoid" id="A0A4S2MVE7"/>
<keyword evidence="2 3" id="KW-0067">ATP-binding</keyword>
<dbReference type="FunFam" id="3.90.640.10:FF:000003">
    <property type="entry name" value="Molecular chaperone DnaK"/>
    <property type="match status" value="1"/>
</dbReference>
<dbReference type="GO" id="GO:0005524">
    <property type="term" value="F:ATP binding"/>
    <property type="evidence" value="ECO:0007669"/>
    <property type="project" value="UniProtKB-KW"/>
</dbReference>
<organism evidence="4 5">
    <name type="scientific">Ascodesmis nigricans</name>
    <dbReference type="NCBI Taxonomy" id="341454"/>
    <lineage>
        <taxon>Eukaryota</taxon>
        <taxon>Fungi</taxon>
        <taxon>Dikarya</taxon>
        <taxon>Ascomycota</taxon>
        <taxon>Pezizomycotina</taxon>
        <taxon>Pezizomycetes</taxon>
        <taxon>Pezizales</taxon>
        <taxon>Ascodesmidaceae</taxon>
        <taxon>Ascodesmis</taxon>
    </lineage>
</organism>
<dbReference type="SUPFAM" id="SSF100920">
    <property type="entry name" value="Heat shock protein 70kD (HSP70), peptide-binding domain"/>
    <property type="match status" value="1"/>
</dbReference>
<comment type="similarity">
    <text evidence="3">Belongs to the heat shock protein 70 family.</text>
</comment>
<evidence type="ECO:0000256" key="2">
    <source>
        <dbReference type="ARBA" id="ARBA00022840"/>
    </source>
</evidence>
<keyword evidence="1 3" id="KW-0547">Nucleotide-binding</keyword>
<name>A0A4S2MVE7_9PEZI</name>
<dbReference type="AlphaFoldDB" id="A0A4S2MVE7"/>
<dbReference type="Pfam" id="PF00012">
    <property type="entry name" value="HSP70"/>
    <property type="match status" value="1"/>
</dbReference>
<dbReference type="PROSITE" id="PS00329">
    <property type="entry name" value="HSP70_2"/>
    <property type="match status" value="1"/>
</dbReference>
<dbReference type="STRING" id="341454.A0A4S2MVE7"/>
<keyword evidence="5" id="KW-1185">Reference proteome</keyword>
<evidence type="ECO:0000256" key="1">
    <source>
        <dbReference type="ARBA" id="ARBA00022741"/>
    </source>
</evidence>
<dbReference type="Gene3D" id="3.90.640.10">
    <property type="entry name" value="Actin, Chain A, domain 4"/>
    <property type="match status" value="1"/>
</dbReference>
<dbReference type="OrthoDB" id="2401965at2759"/>
<keyword evidence="4" id="KW-0346">Stress response</keyword>
<dbReference type="EMBL" id="ML220124">
    <property type="protein sequence ID" value="TGZ80582.1"/>
    <property type="molecule type" value="Genomic_DNA"/>
</dbReference>
<protein>
    <submittedName>
        <fullName evidence="4">Heat shock 70 kDa protein</fullName>
    </submittedName>
</protein>
<sequence>MRSSTYRDYQSKRKLRRSSRKRIILVIGSIVLSLLACALHVRGYDPDPNESASGPVVGIDLGTKNSRIAIQRDGRVDIIPNEHGDLMTPSYAAFLGDGERVVGVDSKSRTITDPLNTIHDMKRIIGLLPTDPNAQKSLKNFVFKWISRVGRALVEIVSPRSPKDFTLERILATILSLLKESAERYLDESVSQAVIAVPVWFNDAQREAMREAGRIAGLHVRGLINKPTAAALAYGLDSEKLSDEHFFVVYDLGGGAFDVTVVEQDSGVFEVLAAGGDTHLGGDYFDNRIIDLLVPRWNVLHPLLDVTNDKTTRARLHDAVEAAKRLLSEPGITSAAIRIPEFKDGTDFSTVLTRAEFNAVNEDLFQRTLEILSSVINDSTLERSTVEDIILIGGSTRIPRIRELLQDYFPGKPLRTQLDPLEAVVMGAAKMAAIFMGEEDELVGNFDINPLSLGIDASGFMIPFVIRNTIIPTKRSKMFTTVKDNQRSVTIRVLEGERAKASENYYLGEFTLPGIIPYPRGVPQIEVTFQIDQNGVLNVTAADNTMGQTVSAEFFTQLSRSSYEKVERMLEEAEMYLEQDRDLRTRMEASWDLESNTGGIIPSPKAPSTIVDIHEEL</sequence>
<accession>A0A4S2MVE7</accession>
<dbReference type="InterPro" id="IPR013126">
    <property type="entry name" value="Hsp_70_fam"/>
</dbReference>
<dbReference type="GO" id="GO:0140662">
    <property type="term" value="F:ATP-dependent protein folding chaperone"/>
    <property type="evidence" value="ECO:0007669"/>
    <property type="project" value="InterPro"/>
</dbReference>